<dbReference type="OMA" id="VMHTMWL"/>
<dbReference type="InterPro" id="IPR043039">
    <property type="entry name" value="TBC1D7_dom2"/>
</dbReference>
<accession>Q9VCC4</accession>
<dbReference type="GO" id="GO:0005765">
    <property type="term" value="C:lysosomal membrane"/>
    <property type="evidence" value="ECO:0007669"/>
    <property type="project" value="UniProtKB-SubCell"/>
</dbReference>
<dbReference type="eggNOG" id="ENOG502QPZD">
    <property type="taxonomic scope" value="Eukaryota"/>
</dbReference>
<keyword evidence="14" id="KW-1185">Reference proteome</keyword>
<dbReference type="GO" id="GO:0046676">
    <property type="term" value="P:negative regulation of insulin secretion"/>
    <property type="evidence" value="ECO:0000315"/>
    <property type="project" value="FlyBase"/>
</dbReference>
<dbReference type="STRING" id="7227.FBpp0083936"/>
<evidence type="ECO:0000256" key="2">
    <source>
        <dbReference type="ARBA" id="ARBA00004541"/>
    </source>
</evidence>
<evidence type="ECO:0000256" key="8">
    <source>
        <dbReference type="ARBA" id="ARBA00023228"/>
    </source>
</evidence>
<dbReference type="SUPFAM" id="SSF47923">
    <property type="entry name" value="Ypt/Rab-GAP domain of gyp1p"/>
    <property type="match status" value="1"/>
</dbReference>
<dbReference type="Gene3D" id="1.10.472.80">
    <property type="entry name" value="Ypt/Rab-GAP domain of gyp1p, domain 3"/>
    <property type="match status" value="1"/>
</dbReference>
<dbReference type="UCSC" id="CG6182-RA">
    <property type="organism name" value="d. melanogaster"/>
</dbReference>
<reference evidence="12 14" key="7">
    <citation type="journal article" date="2007" name="Science">
        <title>The Release 5.1 annotation of Drosophila melanogaster heterochromatin.</title>
        <authorList>
            <person name="Smith C.D."/>
            <person name="Shu S."/>
            <person name="Mungall C.J."/>
            <person name="Karpen G.H."/>
        </authorList>
    </citation>
    <scope>NUCLEOTIDE SEQUENCE [LARGE SCALE GENOMIC DNA]</scope>
    <source>
        <strain evidence="14">Berkeley</strain>
    </source>
</reference>
<keyword evidence="9" id="KW-0968">Cytoplasmic vesicle</keyword>
<evidence type="ECO:0000256" key="4">
    <source>
        <dbReference type="ARBA" id="ARBA00015455"/>
    </source>
</evidence>
<protein>
    <recommendedName>
        <fullName evidence="4">TBC1 domain family member 7</fullName>
    </recommendedName>
</protein>
<reference evidence="12 14" key="10">
    <citation type="journal article" date="2015" name="G3 (Bethesda)">
        <title>Gene Model Annotations for Drosophila melanogaster: The Rule-Benders.</title>
        <authorList>
            <consortium name="FlyBase Consortium"/>
            <person name="Crosby M.A."/>
            <person name="Gramates L.S."/>
            <person name="Dos Santos G."/>
            <person name="Matthews B.B."/>
            <person name="St Pierre S.E."/>
            <person name="Zhou P."/>
            <person name="Schroeder A.J."/>
            <person name="Falls K."/>
            <person name="Emmert D.B."/>
            <person name="Russo S.M."/>
            <person name="Gelbart W.M."/>
            <person name="null"/>
        </authorList>
    </citation>
    <scope>NUCLEOTIDE SEQUENCE [LARGE SCALE GENOMIC DNA]</scope>
    <source>
        <strain evidence="14">Berkeley</strain>
    </source>
</reference>
<evidence type="ECO:0000256" key="9">
    <source>
        <dbReference type="ARBA" id="ARBA00023329"/>
    </source>
</evidence>
<dbReference type="PROSITE" id="PS50086">
    <property type="entry name" value="TBC_RABGAP"/>
    <property type="match status" value="1"/>
</dbReference>
<dbReference type="PaxDb" id="7227-FBpp0083936"/>
<dbReference type="GO" id="GO:0042593">
    <property type="term" value="P:glucose homeostasis"/>
    <property type="evidence" value="ECO:0000315"/>
    <property type="project" value="FlyBase"/>
</dbReference>
<keyword evidence="5" id="KW-0343">GTPase activation</keyword>
<dbReference type="GO" id="GO:0005096">
    <property type="term" value="F:GTPase activator activity"/>
    <property type="evidence" value="ECO:0000250"/>
    <property type="project" value="FlyBase"/>
</dbReference>
<evidence type="ECO:0000256" key="5">
    <source>
        <dbReference type="ARBA" id="ARBA00022468"/>
    </source>
</evidence>
<reference evidence="12 14" key="4">
    <citation type="journal article" date="2002" name="Genome Biol.">
        <title>The transposable elements of the Drosophila melanogaster euchromatin: a genomics perspective.</title>
        <authorList>
            <person name="Kaminker J.S."/>
            <person name="Bergman C.M."/>
            <person name="Kronmiller B."/>
            <person name="Carlson J."/>
            <person name="Svirskas R."/>
            <person name="Patel S."/>
            <person name="Frise E."/>
            <person name="Wheeler D.A."/>
            <person name="Lewis S.E."/>
            <person name="Rubin G.M."/>
            <person name="Ashburner M."/>
            <person name="Celniker S.E."/>
        </authorList>
    </citation>
    <scope>NUCLEOTIDE SEQUENCE [LARGE SCALE GENOMIC DNA]</scope>
    <source>
        <strain evidence="14">Berkeley</strain>
    </source>
</reference>
<gene>
    <name evidence="12 13" type="primary">TBC1d7</name>
    <name evidence="12" type="synonym">BcDNA:LD17019</name>
    <name evidence="12" type="synonym">Dmel\CG6182</name>
    <name evidence="12" type="synonym">dTBC1D7</name>
    <name evidence="12" type="synonym">TBC1D7</name>
    <name evidence="12 13" type="ORF">CG6182</name>
    <name evidence="12" type="ORF">Dmel_CG6182</name>
</gene>
<name>Q9VCC4_DROME</name>
<dbReference type="EMBL" id="AE014297">
    <property type="protein sequence ID" value="AAF56247.3"/>
    <property type="molecule type" value="Genomic_DNA"/>
</dbReference>
<dbReference type="ComplexPortal" id="CPX-2270">
    <property type="entry name" value="TSC1-TSC2 complex"/>
</dbReference>
<reference evidence="12 14" key="6">
    <citation type="journal article" date="2005" name="PLoS Comput. Biol.">
        <title>Combined evidence annotation of transposable elements in genome sequences.</title>
        <authorList>
            <person name="Quesneville H."/>
            <person name="Bergman C.M."/>
            <person name="Andrieu O."/>
            <person name="Autard D."/>
            <person name="Nouaud D."/>
            <person name="Ashburner M."/>
            <person name="Anxolabehere D."/>
        </authorList>
    </citation>
    <scope>NUCLEOTIDE SEQUENCE [LARGE SCALE GENOMIC DNA]</scope>
    <source>
        <strain evidence="14">Berkeley</strain>
    </source>
</reference>
<dbReference type="BioGRID-ORCS" id="42869">
    <property type="hits" value="1 hit in 1 CRISPR screen"/>
</dbReference>
<reference evidence="12 14" key="8">
    <citation type="journal article" date="2007" name="Science">
        <title>Sequence finishing and mapping of Drosophila melanogaster heterochromatin.</title>
        <authorList>
            <person name="Hoskins R.A."/>
            <person name="Carlson J.W."/>
            <person name="Kennedy C."/>
            <person name="Acevedo D."/>
            <person name="Evans-Holm M."/>
            <person name="Frise E."/>
            <person name="Wan K.H."/>
            <person name="Park S."/>
            <person name="Mendez-Lago M."/>
            <person name="Rossi F."/>
            <person name="Villasante A."/>
            <person name="Dimitri P."/>
            <person name="Karpen G.H."/>
            <person name="Celniker S.E."/>
        </authorList>
    </citation>
    <scope>NUCLEOTIDE SEQUENCE [LARGE SCALE GENOMIC DNA]</scope>
    <source>
        <strain evidence="14">Berkeley</strain>
    </source>
</reference>
<evidence type="ECO:0000256" key="3">
    <source>
        <dbReference type="ARBA" id="ARBA00004656"/>
    </source>
</evidence>
<reference evidence="12 14" key="11">
    <citation type="journal article" date="2015" name="Genome Res.">
        <title>The Release 6 reference sequence of the Drosophila melanogaster genome.</title>
        <authorList>
            <person name="Hoskins R.A."/>
            <person name="Carlson J.W."/>
            <person name="Wan K.H."/>
            <person name="Park S."/>
            <person name="Mendez I."/>
            <person name="Galle S.E."/>
            <person name="Booth B.W."/>
            <person name="Pfeiffer B.D."/>
            <person name="George R.A."/>
            <person name="Svirskas R."/>
            <person name="Krzywinski M."/>
            <person name="Schein J."/>
            <person name="Accardo M.C."/>
            <person name="Damia E."/>
            <person name="Messina G."/>
            <person name="Mendez-Lago M."/>
            <person name="de Pablos B."/>
            <person name="Demakova O.V."/>
            <person name="Andreyeva E.N."/>
            <person name="Boldyreva L.V."/>
            <person name="Marra M."/>
            <person name="Carvalho A.B."/>
            <person name="Dimitri P."/>
            <person name="Villasante A."/>
            <person name="Zhimulev I.F."/>
            <person name="Rubin G.M."/>
            <person name="Karpen G.H."/>
            <person name="Celniker S.E."/>
        </authorList>
    </citation>
    <scope>NUCLEOTIDE SEQUENCE [LARGE SCALE GENOMIC DNA]</scope>
    <source>
        <strain evidence="14">Berkeley</strain>
    </source>
</reference>
<dbReference type="GO" id="GO:0032007">
    <property type="term" value="P:negative regulation of TOR signaling"/>
    <property type="evidence" value="ECO:0000318"/>
    <property type="project" value="GO_Central"/>
</dbReference>
<evidence type="ECO:0000256" key="6">
    <source>
        <dbReference type="ARBA" id="ARBA00022490"/>
    </source>
</evidence>
<dbReference type="InterPro" id="IPR039842">
    <property type="entry name" value="TBC1D7"/>
</dbReference>
<reference evidence="12 14" key="3">
    <citation type="journal article" date="2002" name="Genome Biol.">
        <title>Annotation of the Drosophila melanogaster euchromatic genome: a systematic review.</title>
        <authorList>
            <person name="Misra S."/>
            <person name="Crosby M.A."/>
            <person name="Mungall C.J."/>
            <person name="Matthews B.B."/>
            <person name="Campbell K.S."/>
            <person name="Hradecky P."/>
            <person name="Huang Y."/>
            <person name="Kaminker J.S."/>
            <person name="Millburn G.H."/>
            <person name="Prochnik S.E."/>
            <person name="Smith C.D."/>
            <person name="Tupy J.L."/>
            <person name="Whitfied E.J."/>
            <person name="Bayraktaroglu L."/>
            <person name="Berman B.P."/>
            <person name="Bettencourt B.R."/>
            <person name="Celniker S.E."/>
            <person name="de Grey A.D."/>
            <person name="Drysdale R.A."/>
            <person name="Harris N.L."/>
            <person name="Richter J."/>
            <person name="Russo S."/>
            <person name="Schroeder A.J."/>
            <person name="Shu S.Q."/>
            <person name="Stapleton M."/>
            <person name="Yamada C."/>
            <person name="Ashburner M."/>
            <person name="Gelbart W.M."/>
            <person name="Rubin G.M."/>
            <person name="Lewis S.E."/>
        </authorList>
    </citation>
    <scope>GENOME REANNOTATION</scope>
    <source>
        <strain evidence="14">Berkeley</strain>
    </source>
</reference>
<dbReference type="GO" id="GO:0062078">
    <property type="term" value="F:TSC1-TSC2 complex binding"/>
    <property type="evidence" value="ECO:0000353"/>
    <property type="project" value="FlyBase"/>
</dbReference>
<dbReference type="HOGENOM" id="CLU_082520_0_0_1"/>
<dbReference type="OrthoDB" id="18718at2759"/>
<comment type="function">
    <text evidence="10">Non-catalytic component of the TSC-TBC complex, a multiprotein complex that acts as a negative regulator of the canonical mTORC1 complex, an evolutionarily conserved central nutrient sensor that stimulates anabolic reactions and macromolecule biosynthesis to promote cellular biomass generation and growth. The TSC-TBC complex acts as a GTPase-activating protein (GAP) for the small GTPase RHEB, a direct activator of the protein kinase activity of mTORC1. In absence of nutrients, the TSC-TBC complex inhibits mTORC1, thereby preventing phosphorylation of ribosomal protein S6 kinase (RPS6KB1 and RPS6KB2) and EIF4EBP1 (4E-BP1) by the mTORC1 signaling. The TSC-TBC complex is inactivated in response to nutrients, relieving inhibition of mTORC1.</text>
</comment>
<dbReference type="InParanoid" id="Q9VCC4"/>
<dbReference type="PhylomeDB" id="Q9VCC4"/>
<dbReference type="IntAct" id="Q9VCC4">
    <property type="interactions" value="3"/>
</dbReference>
<evidence type="ECO:0000313" key="12">
    <source>
        <dbReference type="EMBL" id="AAF56247.3"/>
    </source>
</evidence>
<dbReference type="GO" id="GO:0031410">
    <property type="term" value="C:cytoplasmic vesicle"/>
    <property type="evidence" value="ECO:0007669"/>
    <property type="project" value="UniProtKB-SubCell"/>
</dbReference>
<dbReference type="SMR" id="Q9VCC4"/>
<proteinExistence type="predicted"/>
<sequence length="306" mass="36088">MNTDERNFRSIYYEKCQINSVEEQKSLNKLLQDDIRNLSKLKQFCMNYTVPNNNRSYLWALVMGILPLHKASTAYVRDQRREMYEDLRRAVTVLRFTDHKQKEQPFMWLIDHKKKAQVMHTMWLIESNRLWHGNTSASLQADDMHFIEIVRTLLQIFDDNVETYWIAKGFYKYTRELKKECVKLKEQTQNILKREDLSLLNHLELLGLFDGNSTLLDNWYITCFAGIICTTHLVKIWDKVCGGSRKIVVFLFVELVKDIRSSILKQTSLADVKRLIETVKDLDGVIIVNKAIKSLQNNSSEVEYTH</sequence>
<dbReference type="Gene3D" id="1.10.10.750">
    <property type="entry name" value="Ypt/Rab-GAP domain of gyp1p, domain 1"/>
    <property type="match status" value="1"/>
</dbReference>
<evidence type="ECO:0000313" key="13">
    <source>
        <dbReference type="FlyBase" id="FBgn0039158"/>
    </source>
</evidence>
<dbReference type="VEuPathDB" id="VectorBase:FBgn0039158"/>
<dbReference type="Proteomes" id="UP000000803">
    <property type="component" value="Chromosome 3R"/>
</dbReference>
<dbReference type="InterPro" id="IPR000195">
    <property type="entry name" value="Rab-GAP-TBC_dom"/>
</dbReference>
<dbReference type="Reactome" id="R-DME-8854214">
    <property type="pathway name" value="TBC/RABGAPs"/>
</dbReference>
<keyword evidence="8" id="KW-0458">Lysosome</keyword>
<dbReference type="FunCoup" id="Q9VCC4">
    <property type="interactions" value="549"/>
</dbReference>
<feature type="domain" description="Rab-GAP TBC" evidence="11">
    <location>
        <begin position="49"/>
        <end position="244"/>
    </location>
</feature>
<dbReference type="GeneID" id="42869"/>
<organism evidence="12 14">
    <name type="scientific">Drosophila melanogaster</name>
    <name type="common">Fruit fly</name>
    <dbReference type="NCBI Taxonomy" id="7227"/>
    <lineage>
        <taxon>Eukaryota</taxon>
        <taxon>Metazoa</taxon>
        <taxon>Ecdysozoa</taxon>
        <taxon>Arthropoda</taxon>
        <taxon>Hexapoda</taxon>
        <taxon>Insecta</taxon>
        <taxon>Pterygota</taxon>
        <taxon>Neoptera</taxon>
        <taxon>Endopterygota</taxon>
        <taxon>Diptera</taxon>
        <taxon>Brachycera</taxon>
        <taxon>Muscomorpha</taxon>
        <taxon>Ephydroidea</taxon>
        <taxon>Drosophilidae</taxon>
        <taxon>Drosophila</taxon>
        <taxon>Sophophora</taxon>
    </lineage>
</organism>
<keyword evidence="6" id="KW-0963">Cytoplasm</keyword>
<dbReference type="InterPro" id="IPR035969">
    <property type="entry name" value="Rab-GAP_TBC_sf"/>
</dbReference>
<dbReference type="RefSeq" id="NP_651223.2">
    <property type="nucleotide sequence ID" value="NM_142966.3"/>
</dbReference>
<evidence type="ECO:0000256" key="7">
    <source>
        <dbReference type="ARBA" id="ARBA00023136"/>
    </source>
</evidence>
<dbReference type="Gene3D" id="1.10.8.680">
    <property type="entry name" value="Ypt/Rab-GAP domain of gyp1p, domain 2"/>
    <property type="match status" value="1"/>
</dbReference>
<dbReference type="KEGG" id="dme:Dmel_CG6182"/>
<dbReference type="Bgee" id="FBgn0039158">
    <property type="expression patterns" value="Expressed in adult enteroendocrine precursor cell in adult midgut (Drosophila) and 67 other cell types or tissues"/>
</dbReference>
<reference evidence="12 14" key="1">
    <citation type="journal article" date="2000" name="Science">
        <title>The genome sequence of Drosophila melanogaster.</title>
        <authorList>
            <person name="Adams M.D."/>
            <person name="Celniker S.E."/>
            <person name="Holt R.A."/>
            <person name="Evans C.A."/>
            <person name="Gocayne J.D."/>
            <person name="Amanatides P.G."/>
            <person name="Scherer S.E."/>
            <person name="Li P.W."/>
            <person name="Hoskins R.A."/>
            <person name="Galle R.F."/>
            <person name="George R.A."/>
            <person name="Lewis S.E."/>
            <person name="Richards S."/>
            <person name="Ashburner M."/>
            <person name="Henderson S.N."/>
            <person name="Sutton G.G."/>
            <person name="Wortman J.R."/>
            <person name="Yandell M.D."/>
            <person name="Zhang Q."/>
            <person name="Chen L.X."/>
            <person name="Brandon R.C."/>
            <person name="Rogers Y.H."/>
            <person name="Blazej R.G."/>
            <person name="Champe M."/>
            <person name="Pfeiffer B.D."/>
            <person name="Wan K.H."/>
            <person name="Doyle C."/>
            <person name="Baxter E.G."/>
            <person name="Helt G."/>
            <person name="Nelson C.R."/>
            <person name="Gabor G.L."/>
            <person name="Abril J.F."/>
            <person name="Agbayani A."/>
            <person name="An H.J."/>
            <person name="Andrews-Pfannkoch C."/>
            <person name="Baldwin D."/>
            <person name="Ballew R.M."/>
            <person name="Basu A."/>
            <person name="Baxendale J."/>
            <person name="Bayraktaroglu L."/>
            <person name="Beasley E.M."/>
            <person name="Beeson K.Y."/>
            <person name="Benos P.V."/>
            <person name="Berman B.P."/>
            <person name="Bhandari D."/>
            <person name="Bolshakov S."/>
            <person name="Borkova D."/>
            <person name="Botchan M.R."/>
            <person name="Bouck J."/>
            <person name="Brokstein P."/>
            <person name="Brottier P."/>
            <person name="Burtis K.C."/>
            <person name="Busam D.A."/>
            <person name="Butler H."/>
            <person name="Cadieu E."/>
            <person name="Center A."/>
            <person name="Chandra I."/>
            <person name="Cherry J.M."/>
            <person name="Cawley S."/>
            <person name="Dahlke C."/>
            <person name="Davenport L.B."/>
            <person name="Davies P."/>
            <person name="de Pablos B."/>
            <person name="Delcher A."/>
            <person name="Deng Z."/>
            <person name="Mays A.D."/>
            <person name="Dew I."/>
            <person name="Dietz S.M."/>
            <person name="Dodson K."/>
            <person name="Doup L.E."/>
            <person name="Downes M."/>
            <person name="Dugan-Rocha S."/>
            <person name="Dunkov B.C."/>
            <person name="Dunn P."/>
            <person name="Durbin K.J."/>
            <person name="Evangelista C.C."/>
            <person name="Ferraz C."/>
            <person name="Ferriera S."/>
            <person name="Fleischmann W."/>
            <person name="Fosler C."/>
            <person name="Gabrielian A.E."/>
            <person name="Garg N.S."/>
            <person name="Gelbart W.M."/>
            <person name="Glasser K."/>
            <person name="Glodek A."/>
            <person name="Gong F."/>
            <person name="Gorrell J.H."/>
            <person name="Gu Z."/>
            <person name="Guan P."/>
            <person name="Harris M."/>
            <person name="Harris N.L."/>
            <person name="Harvey D."/>
            <person name="Heiman T.J."/>
            <person name="Hernandez J.R."/>
            <person name="Houck J."/>
            <person name="Hostin D."/>
            <person name="Houston K.A."/>
            <person name="Howland T.J."/>
            <person name="Wei M.H."/>
            <person name="Ibegwam C."/>
            <person name="Jalali M."/>
            <person name="Kalush F."/>
            <person name="Karpen G.H."/>
            <person name="Ke Z."/>
            <person name="Kennison J.A."/>
            <person name="Ketchum K.A."/>
            <person name="Kimmel B.E."/>
            <person name="Kodira C.D."/>
            <person name="Kraft C."/>
            <person name="Kravitz S."/>
            <person name="Kulp D."/>
            <person name="Lai Z."/>
            <person name="Lasko P."/>
            <person name="Lei Y."/>
            <person name="Levitsky A.A."/>
            <person name="Li J."/>
            <person name="Li Z."/>
            <person name="Liang Y."/>
            <person name="Lin X."/>
            <person name="Liu X."/>
            <person name="Mattei B."/>
            <person name="McIntosh T.C."/>
            <person name="McLeod M.P."/>
            <person name="McPherson D."/>
            <person name="Merkulov G."/>
            <person name="Milshina N.V."/>
            <person name="Mobarry C."/>
            <person name="Morris J."/>
            <person name="Moshrefi A."/>
            <person name="Mount S.M."/>
            <person name="Moy M."/>
            <person name="Murphy B."/>
            <person name="Murphy L."/>
            <person name="Muzny D.M."/>
            <person name="Nelson D.L."/>
            <person name="Nelson D.R."/>
            <person name="Nelson K.A."/>
            <person name="Nixon K."/>
            <person name="Nusskern D.R."/>
            <person name="Pacleb J.M."/>
            <person name="Palazzolo M."/>
            <person name="Pittman G.S."/>
            <person name="Pan S."/>
            <person name="Pollard J."/>
            <person name="Puri V."/>
            <person name="Reese M.G."/>
            <person name="Reinert K."/>
            <person name="Remington K."/>
            <person name="Saunders R.D."/>
            <person name="Scheeler F."/>
            <person name="Shen H."/>
            <person name="Shue B.C."/>
            <person name="Siden-Kiamos I."/>
            <person name="Simpson M."/>
            <person name="Skupski M.P."/>
            <person name="Smith T."/>
            <person name="Spier E."/>
            <person name="Spradling A.C."/>
            <person name="Stapleton M."/>
            <person name="Strong R."/>
            <person name="Sun E."/>
            <person name="Svirskas R."/>
            <person name="Tector C."/>
            <person name="Turner R."/>
            <person name="Venter E."/>
            <person name="Wang A.H."/>
            <person name="Wang X."/>
            <person name="Wang Z.Y."/>
            <person name="Wassarman D.A."/>
            <person name="Weinstock G.M."/>
            <person name="Weissenbach J."/>
            <person name="Williams S.M."/>
            <person name="WoodageT"/>
            <person name="Worley K.C."/>
            <person name="Wu D."/>
            <person name="Yang S."/>
            <person name="Yao Q.A."/>
            <person name="Ye J."/>
            <person name="Yeh R.F."/>
            <person name="Zaveri J.S."/>
            <person name="Zhan M."/>
            <person name="Zhang G."/>
            <person name="Zhao Q."/>
            <person name="Zheng L."/>
            <person name="Zheng X.H."/>
            <person name="Zhong F.N."/>
            <person name="Zhong W."/>
            <person name="Zhou X."/>
            <person name="Zhu S."/>
            <person name="Zhu X."/>
            <person name="Smith H.O."/>
            <person name="Gibbs R.A."/>
            <person name="Myers E.W."/>
            <person name="Rubin G.M."/>
            <person name="Venter J.C."/>
        </authorList>
    </citation>
    <scope>NUCLEOTIDE SEQUENCE [LARGE SCALE GENOMIC DNA]</scope>
    <source>
        <strain evidence="14">Berkeley</strain>
    </source>
</reference>
<dbReference type="AlphaFoldDB" id="Q9VCC4"/>
<keyword evidence="7" id="KW-0472">Membrane</keyword>
<dbReference type="ExpressionAtlas" id="Q9VCC4">
    <property type="expression patterns" value="baseline and differential"/>
</dbReference>
<dbReference type="PANTHER" id="PTHR13530:SF3">
    <property type="entry name" value="TBC1 DOMAIN FAMILY MEMBER 7"/>
    <property type="match status" value="1"/>
</dbReference>
<evidence type="ECO:0000256" key="10">
    <source>
        <dbReference type="ARBA" id="ARBA00046045"/>
    </source>
</evidence>
<dbReference type="FunFam" id="1.10.8.680:FF:000002">
    <property type="entry name" value="AGAP002392-PA-like protein"/>
    <property type="match status" value="1"/>
</dbReference>
<dbReference type="AGR" id="FB:FBgn0039158"/>
<dbReference type="FlyBase" id="FBgn0039158">
    <property type="gene designation" value="TBC1d7"/>
</dbReference>
<dbReference type="CTD" id="51256"/>
<reference evidence="12 14" key="9">
    <citation type="journal article" date="2015" name="G3 (Bethesda)">
        <title>Gene Model Annotations for Drosophila melanogaster: Impact of High-Throughput Data.</title>
        <authorList>
            <consortium name="FlyBase Consortium"/>
            <person name="Matthews B.B."/>
            <person name="Dos Santos G."/>
            <person name="Crosby M.A."/>
            <person name="Emmert D.B."/>
            <person name="St Pierre S.E."/>
            <person name="Gramates L.S."/>
            <person name="Zhou P."/>
            <person name="Schroeder A.J."/>
            <person name="Falls K."/>
            <person name="Strelets V."/>
            <person name="Russo S.M."/>
            <person name="Gelbart W.M."/>
            <person name="null"/>
        </authorList>
    </citation>
    <scope>NUCLEOTIDE SEQUENCE [LARGE SCALE GENOMIC DNA]</scope>
    <source>
        <strain evidence="14">Berkeley</strain>
    </source>
</reference>
<dbReference type="PANTHER" id="PTHR13530">
    <property type="entry name" value="TBC1 DOMAIN FAMILY MEMBER 7"/>
    <property type="match status" value="1"/>
</dbReference>
<evidence type="ECO:0000313" key="14">
    <source>
        <dbReference type="Proteomes" id="UP000000803"/>
    </source>
</evidence>
<evidence type="ECO:0000259" key="11">
    <source>
        <dbReference type="PROSITE" id="PS50086"/>
    </source>
</evidence>
<reference evidence="12 14" key="2">
    <citation type="journal article" date="2002" name="Genome Biol.">
        <title>Finishing a whole-genome shotgun: release 3 of the Drosophila melanogaster euchromatic genome sequence.</title>
        <authorList>
            <person name="Celniker S.E."/>
            <person name="Wheeler D.A."/>
            <person name="Kronmiller B."/>
            <person name="Carlson J.W."/>
            <person name="Halpern A."/>
            <person name="Patel S."/>
            <person name="Adams M."/>
            <person name="Champe M."/>
            <person name="Dugan S.P."/>
            <person name="Frise E."/>
            <person name="Hodgson A."/>
            <person name="George R.A."/>
            <person name="Hoskins R.A."/>
            <person name="Laverty T."/>
            <person name="Muzny D.M."/>
            <person name="Nelson C.R."/>
            <person name="Pacleb J.M."/>
            <person name="Park S."/>
            <person name="Pfeiffer B.D."/>
            <person name="Richards S."/>
            <person name="Sodergren E.J."/>
            <person name="Svirskas R."/>
            <person name="Tabor P.E."/>
            <person name="Wan K."/>
            <person name="Stapleton M."/>
            <person name="Sutton G.G."/>
            <person name="Venter C."/>
            <person name="Weinstock G."/>
            <person name="Scherer S.E."/>
            <person name="Myers E.W."/>
            <person name="Gibbs R.A."/>
            <person name="Rubin G.M."/>
        </authorList>
    </citation>
    <scope>NUCLEOTIDE SEQUENCE [LARGE SCALE GENOMIC DNA]</scope>
    <source>
        <strain evidence="14">Berkeley</strain>
    </source>
</reference>
<dbReference type="GO" id="GO:0033596">
    <property type="term" value="C:TSC1-TSC2 complex"/>
    <property type="evidence" value="ECO:0000318"/>
    <property type="project" value="GO_Central"/>
</dbReference>
<comment type="subcellular location">
    <subcellularLocation>
        <location evidence="1">Cytoplasm</location>
        <location evidence="1">Cytosol</location>
    </subcellularLocation>
    <subcellularLocation>
        <location evidence="2">Cytoplasmic vesicle</location>
    </subcellularLocation>
    <subcellularLocation>
        <location evidence="3">Lysosome membrane</location>
    </subcellularLocation>
</comment>
<evidence type="ECO:0000256" key="1">
    <source>
        <dbReference type="ARBA" id="ARBA00004514"/>
    </source>
</evidence>
<reference evidence="12 14" key="5">
    <citation type="journal article" date="2002" name="Genome Biol.">
        <title>Heterochromatic sequences in a Drosophila whole-genome shotgun assembly.</title>
        <authorList>
            <person name="Hoskins R.A."/>
            <person name="Smith C.D."/>
            <person name="Carlson J.W."/>
            <person name="Carvalho A.B."/>
            <person name="Halpern A."/>
            <person name="Kaminker J.S."/>
            <person name="Kennedy C."/>
            <person name="Mungall C.J."/>
            <person name="Sullivan B.A."/>
            <person name="Sutton G.G."/>
            <person name="Yasuhara J.C."/>
            <person name="Wakimoto B.T."/>
            <person name="Myers E.W."/>
            <person name="Celniker S.E."/>
            <person name="Rubin G.M."/>
            <person name="Karpen G.H."/>
        </authorList>
    </citation>
    <scope>NUCLEOTIDE SEQUENCE [LARGE SCALE GENOMIC DNA]</scope>
    <source>
        <strain evidence="14">Berkeley</strain>
    </source>
</reference>